<evidence type="ECO:0000256" key="6">
    <source>
        <dbReference type="SAM" id="Phobius"/>
    </source>
</evidence>
<dbReference type="AlphaFoldDB" id="A0A6G1XBG8"/>
<proteinExistence type="predicted"/>
<dbReference type="InterPro" id="IPR010445">
    <property type="entry name" value="LapA_dom"/>
</dbReference>
<feature type="transmembrane region" description="Helical" evidence="6">
    <location>
        <begin position="41"/>
        <end position="65"/>
    </location>
</feature>
<evidence type="ECO:0000256" key="3">
    <source>
        <dbReference type="ARBA" id="ARBA00022989"/>
    </source>
</evidence>
<gene>
    <name evidence="8" type="ORF">GH754_18525</name>
</gene>
<evidence type="ECO:0000256" key="2">
    <source>
        <dbReference type="ARBA" id="ARBA00022692"/>
    </source>
</evidence>
<keyword evidence="2 6" id="KW-0812">Transmembrane</keyword>
<organism evidence="8 9">
    <name type="scientific">Salinibacillus xinjiangensis</name>
    <dbReference type="NCBI Taxonomy" id="1229268"/>
    <lineage>
        <taxon>Bacteria</taxon>
        <taxon>Bacillati</taxon>
        <taxon>Bacillota</taxon>
        <taxon>Bacilli</taxon>
        <taxon>Bacillales</taxon>
        <taxon>Bacillaceae</taxon>
        <taxon>Salinibacillus</taxon>
    </lineage>
</organism>
<dbReference type="PANTHER" id="PTHR41335">
    <property type="entry name" value="MEMBRANE PROTEIN-RELATED"/>
    <property type="match status" value="1"/>
</dbReference>
<dbReference type="Pfam" id="PF06305">
    <property type="entry name" value="LapA_dom"/>
    <property type="match status" value="1"/>
</dbReference>
<feature type="transmembrane region" description="Helical" evidence="6">
    <location>
        <begin position="7"/>
        <end position="25"/>
    </location>
</feature>
<dbReference type="GO" id="GO:0005886">
    <property type="term" value="C:plasma membrane"/>
    <property type="evidence" value="ECO:0007669"/>
    <property type="project" value="InterPro"/>
</dbReference>
<keyword evidence="1" id="KW-1003">Cell membrane</keyword>
<reference evidence="8 9" key="1">
    <citation type="submission" date="2019-11" db="EMBL/GenBank/DDBJ databases">
        <authorList>
            <person name="Li J."/>
        </authorList>
    </citation>
    <scope>NUCLEOTIDE SEQUENCE [LARGE SCALE GENOMIC DNA]</scope>
    <source>
        <strain evidence="8 9">J4</strain>
    </source>
</reference>
<dbReference type="RefSeq" id="WP_323742109.1">
    <property type="nucleotide sequence ID" value="NZ_WJNH01000018.1"/>
</dbReference>
<evidence type="ECO:0000313" key="8">
    <source>
        <dbReference type="EMBL" id="MRG88255.1"/>
    </source>
</evidence>
<feature type="domain" description="Lipopolysaccharide assembly protein A" evidence="7">
    <location>
        <begin position="24"/>
        <end position="83"/>
    </location>
</feature>
<keyword evidence="9" id="KW-1185">Reference proteome</keyword>
<keyword evidence="4 6" id="KW-0472">Membrane</keyword>
<feature type="region of interest" description="Disordered" evidence="5">
    <location>
        <begin position="78"/>
        <end position="111"/>
    </location>
</feature>
<accession>A0A6G1XBG8</accession>
<sequence length="111" mass="12442">MKGQTSIILAIIFALIVAIFAVINVDSVPVNFFFATREAPLILVILISVLMGSIITAAFGLVKILQLQRQIRQMKKEMNLQQDTPAEQIQEGEDIQEETDDNQNEEQEPSK</sequence>
<dbReference type="EMBL" id="WJNH01000018">
    <property type="protein sequence ID" value="MRG88255.1"/>
    <property type="molecule type" value="Genomic_DNA"/>
</dbReference>
<keyword evidence="3 6" id="KW-1133">Transmembrane helix</keyword>
<protein>
    <submittedName>
        <fullName evidence="8">DUF1049 domain-containing protein</fullName>
    </submittedName>
</protein>
<evidence type="ECO:0000256" key="1">
    <source>
        <dbReference type="ARBA" id="ARBA00022475"/>
    </source>
</evidence>
<feature type="compositionally biased region" description="Acidic residues" evidence="5">
    <location>
        <begin position="90"/>
        <end position="111"/>
    </location>
</feature>
<dbReference type="PANTHER" id="PTHR41335:SF1">
    <property type="entry name" value="MEMBRANE PROTEIN"/>
    <property type="match status" value="1"/>
</dbReference>
<evidence type="ECO:0000256" key="5">
    <source>
        <dbReference type="SAM" id="MobiDB-lite"/>
    </source>
</evidence>
<dbReference type="Proteomes" id="UP000480185">
    <property type="component" value="Unassembled WGS sequence"/>
</dbReference>
<evidence type="ECO:0000259" key="7">
    <source>
        <dbReference type="Pfam" id="PF06305"/>
    </source>
</evidence>
<evidence type="ECO:0000313" key="9">
    <source>
        <dbReference type="Proteomes" id="UP000480185"/>
    </source>
</evidence>
<comment type="caution">
    <text evidence="8">The sequence shown here is derived from an EMBL/GenBank/DDBJ whole genome shotgun (WGS) entry which is preliminary data.</text>
</comment>
<evidence type="ECO:0000256" key="4">
    <source>
        <dbReference type="ARBA" id="ARBA00023136"/>
    </source>
</evidence>
<name>A0A6G1XBG8_9BACI</name>